<dbReference type="EMBL" id="CDMY01000759">
    <property type="protein sequence ID" value="CEM32686.1"/>
    <property type="molecule type" value="Genomic_DNA"/>
</dbReference>
<keyword evidence="3" id="KW-1185">Reference proteome</keyword>
<evidence type="ECO:0000313" key="3">
    <source>
        <dbReference type="Proteomes" id="UP000041254"/>
    </source>
</evidence>
<dbReference type="Proteomes" id="UP000041254">
    <property type="component" value="Unassembled WGS sequence"/>
</dbReference>
<proteinExistence type="predicted"/>
<feature type="signal peptide" evidence="1">
    <location>
        <begin position="1"/>
        <end position="26"/>
    </location>
</feature>
<accession>A0A0G4GQG6</accession>
<name>A0A0G4GQG6_VITBC</name>
<feature type="chain" id="PRO_5005190503" evidence="1">
    <location>
        <begin position="27"/>
        <end position="171"/>
    </location>
</feature>
<organism evidence="2 3">
    <name type="scientific">Vitrella brassicaformis (strain CCMP3155)</name>
    <dbReference type="NCBI Taxonomy" id="1169540"/>
    <lineage>
        <taxon>Eukaryota</taxon>
        <taxon>Sar</taxon>
        <taxon>Alveolata</taxon>
        <taxon>Colpodellida</taxon>
        <taxon>Vitrellaceae</taxon>
        <taxon>Vitrella</taxon>
    </lineage>
</organism>
<dbReference type="InParanoid" id="A0A0G4GQG6"/>
<sequence>MAVVVKIALPLLLAQGLLVTVCAVAAGTSNSKAHEQLQGELSLVQQQMEHATATVHASIAAREATVKALEHVQDIVEQETGHCECNGSCEDKKEGDWCADHKTVDGTGAFGGYRCKCVKFPKTLFKPERLKCCKDYKTQYYTGERDPAEGRGVKEIAAPVAEQNKPRGVCR</sequence>
<evidence type="ECO:0000256" key="1">
    <source>
        <dbReference type="SAM" id="SignalP"/>
    </source>
</evidence>
<protein>
    <submittedName>
        <fullName evidence="2">Uncharacterized protein</fullName>
    </submittedName>
</protein>
<dbReference type="VEuPathDB" id="CryptoDB:Vbra_18354"/>
<evidence type="ECO:0000313" key="2">
    <source>
        <dbReference type="EMBL" id="CEM32686.1"/>
    </source>
</evidence>
<keyword evidence="1" id="KW-0732">Signal</keyword>
<reference evidence="2 3" key="1">
    <citation type="submission" date="2014-11" db="EMBL/GenBank/DDBJ databases">
        <authorList>
            <person name="Zhu J."/>
            <person name="Qi W."/>
            <person name="Song R."/>
        </authorList>
    </citation>
    <scope>NUCLEOTIDE SEQUENCE [LARGE SCALE GENOMIC DNA]</scope>
</reference>
<dbReference type="AlphaFoldDB" id="A0A0G4GQG6"/>
<gene>
    <name evidence="2" type="ORF">Vbra_18354</name>
</gene>